<dbReference type="InterPro" id="IPR001196">
    <property type="entry name" value="Ribosomal_uL15_CS"/>
</dbReference>
<feature type="compositionally biased region" description="Gly residues" evidence="9">
    <location>
        <begin position="42"/>
        <end position="52"/>
    </location>
</feature>
<dbReference type="NCBIfam" id="TIGR01071">
    <property type="entry name" value="rplO_bact"/>
    <property type="match status" value="1"/>
</dbReference>
<dbReference type="PROSITE" id="PS00475">
    <property type="entry name" value="RIBOSOMAL_L15"/>
    <property type="match status" value="1"/>
</dbReference>
<evidence type="ECO:0000256" key="6">
    <source>
        <dbReference type="ARBA" id="ARBA00023274"/>
    </source>
</evidence>
<feature type="region of interest" description="Disordered" evidence="9">
    <location>
        <begin position="1"/>
        <end position="57"/>
    </location>
</feature>
<keyword evidence="5 7" id="KW-0689">Ribosomal protein</keyword>
<accession>A0A0M3RAK6</accession>
<gene>
    <name evidence="7" type="primary">rplO</name>
    <name evidence="11" type="ORF">AM592_18680</name>
</gene>
<evidence type="ECO:0000313" key="12">
    <source>
        <dbReference type="Proteomes" id="UP000067625"/>
    </source>
</evidence>
<dbReference type="HAMAP" id="MF_01341">
    <property type="entry name" value="Ribosomal_uL15"/>
    <property type="match status" value="1"/>
</dbReference>
<dbReference type="Gene3D" id="3.100.10.10">
    <property type="match status" value="1"/>
</dbReference>
<dbReference type="GO" id="GO:0003735">
    <property type="term" value="F:structural constituent of ribosome"/>
    <property type="evidence" value="ECO:0007669"/>
    <property type="project" value="InterPro"/>
</dbReference>
<comment type="similarity">
    <text evidence="1 7 8">Belongs to the universal ribosomal protein uL15 family.</text>
</comment>
<dbReference type="GO" id="GO:0019843">
    <property type="term" value="F:rRNA binding"/>
    <property type="evidence" value="ECO:0007669"/>
    <property type="project" value="UniProtKB-UniRule"/>
</dbReference>
<feature type="domain" description="Large ribosomal subunit protein uL15/eL18" evidence="10">
    <location>
        <begin position="76"/>
        <end position="144"/>
    </location>
</feature>
<feature type="compositionally biased region" description="Gly residues" evidence="9">
    <location>
        <begin position="21"/>
        <end position="31"/>
    </location>
</feature>
<dbReference type="STRING" id="1441095.AM592_18680"/>
<keyword evidence="12" id="KW-1185">Reference proteome</keyword>
<dbReference type="RefSeq" id="WP_053605191.1">
    <property type="nucleotide sequence ID" value="NZ_CP012600.1"/>
</dbReference>
<proteinExistence type="inferred from homology"/>
<dbReference type="Pfam" id="PF00828">
    <property type="entry name" value="Ribosomal_L27A"/>
    <property type="match status" value="1"/>
</dbReference>
<keyword evidence="3 7" id="KW-0699">rRNA-binding</keyword>
<evidence type="ECO:0000256" key="5">
    <source>
        <dbReference type="ARBA" id="ARBA00022980"/>
    </source>
</evidence>
<dbReference type="GO" id="GO:0022625">
    <property type="term" value="C:cytosolic large ribosomal subunit"/>
    <property type="evidence" value="ECO:0007669"/>
    <property type="project" value="TreeGrafter"/>
</dbReference>
<reference evidence="12" key="1">
    <citation type="submission" date="2015-08" db="EMBL/GenBank/DDBJ databases">
        <title>Genome sequencing project for genomic taxonomy and phylogenomics of Bacillus-like bacteria.</title>
        <authorList>
            <person name="Liu B."/>
            <person name="Wang J."/>
            <person name="Zhu Y."/>
            <person name="Liu G."/>
            <person name="Chen Q."/>
            <person name="Chen Z."/>
            <person name="Lan J."/>
            <person name="Che J."/>
            <person name="Ge C."/>
            <person name="Shi H."/>
            <person name="Pan Z."/>
            <person name="Liu X."/>
        </authorList>
    </citation>
    <scope>NUCLEOTIDE SEQUENCE [LARGE SCALE GENOMIC DNA]</scope>
    <source>
        <strain evidence="12">FJAT-4402</strain>
    </source>
</reference>
<dbReference type="OrthoDB" id="9810293at2"/>
<keyword evidence="6 7" id="KW-0687">Ribonucleoprotein</keyword>
<dbReference type="InterPro" id="IPR036227">
    <property type="entry name" value="Ribosomal_uL15/eL18_sf"/>
</dbReference>
<dbReference type="InterPro" id="IPR005749">
    <property type="entry name" value="Ribosomal_uL15_bac-type"/>
</dbReference>
<dbReference type="PANTHER" id="PTHR12934">
    <property type="entry name" value="50S RIBOSOMAL PROTEIN L15"/>
    <property type="match status" value="1"/>
</dbReference>
<protein>
    <recommendedName>
        <fullName evidence="7">Large ribosomal subunit protein uL15</fullName>
    </recommendedName>
</protein>
<dbReference type="InterPro" id="IPR021131">
    <property type="entry name" value="Ribosomal_uL15/eL18"/>
</dbReference>
<dbReference type="GO" id="GO:0006412">
    <property type="term" value="P:translation"/>
    <property type="evidence" value="ECO:0007669"/>
    <property type="project" value="UniProtKB-UniRule"/>
</dbReference>
<evidence type="ECO:0000313" key="11">
    <source>
        <dbReference type="EMBL" id="ALC83352.1"/>
    </source>
</evidence>
<comment type="function">
    <text evidence="7">Binds to the 23S rRNA.</text>
</comment>
<organism evidence="11 12">
    <name type="scientific">Bacillus gobiensis</name>
    <dbReference type="NCBI Taxonomy" id="1441095"/>
    <lineage>
        <taxon>Bacteria</taxon>
        <taxon>Bacillati</taxon>
        <taxon>Bacillota</taxon>
        <taxon>Bacilli</taxon>
        <taxon>Bacillales</taxon>
        <taxon>Bacillaceae</taxon>
        <taxon>Bacillus</taxon>
    </lineage>
</organism>
<dbReference type="Proteomes" id="UP000067625">
    <property type="component" value="Chromosome"/>
</dbReference>
<evidence type="ECO:0000256" key="9">
    <source>
        <dbReference type="SAM" id="MobiDB-lite"/>
    </source>
</evidence>
<evidence type="ECO:0000256" key="2">
    <source>
        <dbReference type="ARBA" id="ARBA00011838"/>
    </source>
</evidence>
<dbReference type="PANTHER" id="PTHR12934:SF11">
    <property type="entry name" value="LARGE RIBOSOMAL SUBUNIT PROTEIN UL15M"/>
    <property type="match status" value="1"/>
</dbReference>
<dbReference type="InterPro" id="IPR030878">
    <property type="entry name" value="Ribosomal_uL15"/>
</dbReference>
<dbReference type="PATRIC" id="fig|1441095.3.peg.4115"/>
<evidence type="ECO:0000256" key="8">
    <source>
        <dbReference type="RuleBase" id="RU003888"/>
    </source>
</evidence>
<dbReference type="SUPFAM" id="SSF52080">
    <property type="entry name" value="Ribosomal proteins L15p and L18e"/>
    <property type="match status" value="1"/>
</dbReference>
<dbReference type="FunFam" id="3.100.10.10:FF:000004">
    <property type="entry name" value="50S ribosomal protein L15"/>
    <property type="match status" value="1"/>
</dbReference>
<evidence type="ECO:0000256" key="4">
    <source>
        <dbReference type="ARBA" id="ARBA00022884"/>
    </source>
</evidence>
<evidence type="ECO:0000256" key="3">
    <source>
        <dbReference type="ARBA" id="ARBA00022730"/>
    </source>
</evidence>
<evidence type="ECO:0000259" key="10">
    <source>
        <dbReference type="Pfam" id="PF00828"/>
    </source>
</evidence>
<feature type="compositionally biased region" description="Basic and acidic residues" evidence="9">
    <location>
        <begin position="1"/>
        <end position="13"/>
    </location>
</feature>
<dbReference type="EMBL" id="CP012600">
    <property type="protein sequence ID" value="ALC83352.1"/>
    <property type="molecule type" value="Genomic_DNA"/>
</dbReference>
<evidence type="ECO:0000256" key="1">
    <source>
        <dbReference type="ARBA" id="ARBA00007320"/>
    </source>
</evidence>
<keyword evidence="4 7" id="KW-0694">RNA-binding</keyword>
<reference evidence="11 12" key="2">
    <citation type="journal article" date="2016" name="Int. J. Syst. Evol. Microbiol.">
        <title>Bacillus gobiensis sp. nov., isolated from a soil sample.</title>
        <authorList>
            <person name="Liu B."/>
            <person name="Liu G.H."/>
            <person name="Cetin S."/>
            <person name="Schumann P."/>
            <person name="Pan Z.Z."/>
            <person name="Chen Q.Q."/>
        </authorList>
    </citation>
    <scope>NUCLEOTIDE SEQUENCE [LARGE SCALE GENOMIC DNA]</scope>
    <source>
        <strain evidence="11 12">FJAT-4402</strain>
    </source>
</reference>
<sequence>MKLHELKPSEGSRKTRNRVGRGIGSGNGKTSGKGHKGQNARSGGGVRPGFEGGQMPLFQRLPKRGFTNINRKDYAVVNLEKLNSFAEGTEVTPELLLETGTVSKLRSGIKILGNGKLEKKLTVKANKFSSSAKEAIEAAGGTAEVI</sequence>
<evidence type="ECO:0000256" key="7">
    <source>
        <dbReference type="HAMAP-Rule" id="MF_01341"/>
    </source>
</evidence>
<dbReference type="AlphaFoldDB" id="A0A0M3RAK6"/>
<comment type="subunit">
    <text evidence="2 7">Part of the 50S ribosomal subunit.</text>
</comment>
<name>A0A0M3RAK6_9BACI</name>